<reference evidence="1" key="1">
    <citation type="submission" date="2016-07" db="EMBL/GenBank/DDBJ databases">
        <title>Comparative genomics of the Campylobacter concisus group.</title>
        <authorList>
            <person name="Miller W.G."/>
            <person name="Yee E."/>
            <person name="Chapman M.H."/>
            <person name="Huynh S."/>
            <person name="Bono J.L."/>
            <person name="On S.L.W."/>
            <person name="StLeger J."/>
            <person name="Foster G."/>
            <person name="Parker C.T."/>
        </authorList>
    </citation>
    <scope>NUCLEOTIDE SEQUENCE</scope>
    <source>
        <strain evidence="1">525.92</strain>
    </source>
</reference>
<sequence length="248" mass="28546">MIPQEQIDKILENIFNVHETSDRCEELLSIGDISAVIENFSADKTFRAYFLTLARAADFGVDTQDKDIVAISHLLGVDVLRMIIYSYFVFLKTPKQWKVFDISTLQLAEFNAKFLSDWNKLLGYLQLKNQRNLTLASYMLINIILCELVFSSYSYSFDEIISLTDTSYDKILQRGYDISLFDTACKAAGWDMQKLTMKEIEVMGYLKILLAYEFCQPEFYGFGFNKILDVSIHASAEMTIALKKALQR</sequence>
<protein>
    <submittedName>
        <fullName evidence="1">Membrane protein</fullName>
    </submittedName>
</protein>
<dbReference type="RefSeq" id="WP_011992450.1">
    <property type="nucleotide sequence ID" value="NC_009715.2"/>
</dbReference>
<keyword evidence="2" id="KW-1185">Reference proteome</keyword>
<dbReference type="Proteomes" id="UP000006380">
    <property type="component" value="Chromosome"/>
</dbReference>
<dbReference type="STRING" id="360105.CCV52592_0723"/>
<dbReference type="KEGG" id="ccv:CCV52592_0723"/>
<dbReference type="HOGENOM" id="CLU_1118551_0_0_7"/>
<gene>
    <name evidence="1" type="ORF">CCV52592_0723</name>
</gene>
<evidence type="ECO:0000313" key="1">
    <source>
        <dbReference type="EMBL" id="EAU00422.1"/>
    </source>
</evidence>
<proteinExistence type="predicted"/>
<name>A7GZ68_CAMC5</name>
<dbReference type="EMBL" id="CP000767">
    <property type="protein sequence ID" value="EAU00422.1"/>
    <property type="molecule type" value="Genomic_DNA"/>
</dbReference>
<dbReference type="AlphaFoldDB" id="A7GZ68"/>
<evidence type="ECO:0000313" key="2">
    <source>
        <dbReference type="Proteomes" id="UP000006380"/>
    </source>
</evidence>
<dbReference type="OrthoDB" id="5363574at2"/>
<organism evidence="1 2">
    <name type="scientific">Campylobacter curvus (strain 525.92)</name>
    <dbReference type="NCBI Taxonomy" id="360105"/>
    <lineage>
        <taxon>Bacteria</taxon>
        <taxon>Pseudomonadati</taxon>
        <taxon>Campylobacterota</taxon>
        <taxon>Epsilonproteobacteria</taxon>
        <taxon>Campylobacterales</taxon>
        <taxon>Campylobacteraceae</taxon>
        <taxon>Campylobacter</taxon>
    </lineage>
</organism>
<accession>A7GZ68</accession>